<dbReference type="Pfam" id="PF00704">
    <property type="entry name" value="Glyco_hydro_18"/>
    <property type="match status" value="1"/>
</dbReference>
<dbReference type="Proteomes" id="UP000249526">
    <property type="component" value="Unassembled WGS sequence"/>
</dbReference>
<protein>
    <recommendedName>
        <fullName evidence="3">GH18 domain-containing protein</fullName>
    </recommendedName>
</protein>
<keyword evidence="5" id="KW-1185">Reference proteome</keyword>
<feature type="domain" description="GH18" evidence="3">
    <location>
        <begin position="53"/>
        <end position="184"/>
    </location>
</feature>
<evidence type="ECO:0000259" key="3">
    <source>
        <dbReference type="PROSITE" id="PS51910"/>
    </source>
</evidence>
<dbReference type="GO" id="GO:0005975">
    <property type="term" value="P:carbohydrate metabolic process"/>
    <property type="evidence" value="ECO:0007669"/>
    <property type="project" value="InterPro"/>
</dbReference>
<dbReference type="PROSITE" id="PS51910">
    <property type="entry name" value="GH18_2"/>
    <property type="match status" value="1"/>
</dbReference>
<evidence type="ECO:0000256" key="2">
    <source>
        <dbReference type="ARBA" id="ARBA00023026"/>
    </source>
</evidence>
<dbReference type="PANTHER" id="PTHR42976">
    <property type="entry name" value="BIFUNCTIONAL CHITINASE/LYSOZYME-RELATED"/>
    <property type="match status" value="1"/>
</dbReference>
<dbReference type="InterPro" id="IPR036861">
    <property type="entry name" value="Endochitinase-like_sf"/>
</dbReference>
<dbReference type="InterPro" id="IPR017853">
    <property type="entry name" value="GH"/>
</dbReference>
<dbReference type="PANTHER" id="PTHR42976:SF1">
    <property type="entry name" value="GH18 DOMAIN-CONTAINING PROTEIN-RELATED"/>
    <property type="match status" value="1"/>
</dbReference>
<keyword evidence="1" id="KW-0147">Chitin-binding</keyword>
<dbReference type="Gene3D" id="3.30.60.10">
    <property type="entry name" value="Endochitinase-like"/>
    <property type="match status" value="1"/>
</dbReference>
<dbReference type="SUPFAM" id="SSF57016">
    <property type="entry name" value="Plant lectins/antimicrobial peptides"/>
    <property type="match status" value="1"/>
</dbReference>
<name>A0A8G1VN18_9EURO</name>
<evidence type="ECO:0000313" key="5">
    <source>
        <dbReference type="Proteomes" id="UP000249526"/>
    </source>
</evidence>
<dbReference type="EMBL" id="KZ825058">
    <property type="protein sequence ID" value="RAH59434.1"/>
    <property type="molecule type" value="Genomic_DNA"/>
</dbReference>
<organism evidence="4 5">
    <name type="scientific">Aspergillus piperis CBS 112811</name>
    <dbReference type="NCBI Taxonomy" id="1448313"/>
    <lineage>
        <taxon>Eukaryota</taxon>
        <taxon>Fungi</taxon>
        <taxon>Dikarya</taxon>
        <taxon>Ascomycota</taxon>
        <taxon>Pezizomycotina</taxon>
        <taxon>Eurotiomycetes</taxon>
        <taxon>Eurotiomycetidae</taxon>
        <taxon>Eurotiales</taxon>
        <taxon>Aspergillaceae</taxon>
        <taxon>Aspergillus</taxon>
        <taxon>Aspergillus subgen. Circumdati</taxon>
    </lineage>
</organism>
<dbReference type="GO" id="GO:0008061">
    <property type="term" value="F:chitin binding"/>
    <property type="evidence" value="ECO:0007669"/>
    <property type="project" value="UniProtKB-KW"/>
</dbReference>
<gene>
    <name evidence="4" type="ORF">BO85DRAFT_485907</name>
</gene>
<evidence type="ECO:0000313" key="4">
    <source>
        <dbReference type="EMBL" id="RAH59434.1"/>
    </source>
</evidence>
<proteinExistence type="predicted"/>
<evidence type="ECO:0000256" key="1">
    <source>
        <dbReference type="ARBA" id="ARBA00022669"/>
    </source>
</evidence>
<dbReference type="GeneID" id="37166752"/>
<dbReference type="InterPro" id="IPR001223">
    <property type="entry name" value="Glyco_hydro18_cat"/>
</dbReference>
<dbReference type="AlphaFoldDB" id="A0A8G1VN18"/>
<accession>A0A8G1VN18</accession>
<dbReference type="SUPFAM" id="SSF51445">
    <property type="entry name" value="(Trans)glycosidases"/>
    <property type="match status" value="1"/>
</dbReference>
<dbReference type="Gene3D" id="3.20.20.80">
    <property type="entry name" value="Glycosidases"/>
    <property type="match status" value="1"/>
</dbReference>
<dbReference type="CDD" id="cd00035">
    <property type="entry name" value="ChtBD1"/>
    <property type="match status" value="1"/>
</dbReference>
<sequence>MSVAGNSFGYCGVTSEFCGNGCQKNSNGGVAANQIAQNALRILMPCPMIDVLDIMSCSKSIKDATRLSQSLIIEPFTHINLAFVNLGDDYKLEDEYGDIVDRVSFLKFTHPELRVDIAVGGWTFSDAPTQHLWTQMARSYENRQTSINSVVKYLKVTTLTLLTLTGSIRQHRIGAENLKTRRTL</sequence>
<reference evidence="4 5" key="1">
    <citation type="submission" date="2018-02" db="EMBL/GenBank/DDBJ databases">
        <title>The genomes of Aspergillus section Nigri reveals drivers in fungal speciation.</title>
        <authorList>
            <consortium name="DOE Joint Genome Institute"/>
            <person name="Vesth T.C."/>
            <person name="Nybo J."/>
            <person name="Theobald S."/>
            <person name="Brandl J."/>
            <person name="Frisvad J.C."/>
            <person name="Nielsen K.F."/>
            <person name="Lyhne E.K."/>
            <person name="Kogle M.E."/>
            <person name="Kuo A."/>
            <person name="Riley R."/>
            <person name="Clum A."/>
            <person name="Nolan M."/>
            <person name="Lipzen A."/>
            <person name="Salamov A."/>
            <person name="Henrissat B."/>
            <person name="Wiebenga A."/>
            <person name="De vries R.P."/>
            <person name="Grigoriev I.V."/>
            <person name="Mortensen U.H."/>
            <person name="Andersen M.R."/>
            <person name="Baker S.E."/>
        </authorList>
    </citation>
    <scope>NUCLEOTIDE SEQUENCE [LARGE SCALE GENOMIC DNA]</scope>
    <source>
        <strain evidence="4 5">CBS 112811</strain>
    </source>
</reference>
<keyword evidence="2" id="KW-0843">Virulence</keyword>
<dbReference type="InterPro" id="IPR052750">
    <property type="entry name" value="GH18_Chitinase"/>
</dbReference>
<dbReference type="RefSeq" id="XP_025517356.1">
    <property type="nucleotide sequence ID" value="XM_025663350.1"/>
</dbReference>